<keyword evidence="3" id="KW-1185">Reference proteome</keyword>
<gene>
    <name evidence="2" type="ORF">ROA7023_01230</name>
</gene>
<reference evidence="2 3" key="1">
    <citation type="submission" date="2017-03" db="EMBL/GenBank/DDBJ databases">
        <authorList>
            <person name="Afonso C.L."/>
            <person name="Miller P.J."/>
            <person name="Scott M.A."/>
            <person name="Spackman E."/>
            <person name="Goraichik I."/>
            <person name="Dimitrov K.M."/>
            <person name="Suarez D.L."/>
            <person name="Swayne D.E."/>
        </authorList>
    </citation>
    <scope>NUCLEOTIDE SEQUENCE [LARGE SCALE GENOMIC DNA]</scope>
    <source>
        <strain evidence="2 3">CECT 7023</strain>
    </source>
</reference>
<sequence>MNTNLQDTGHTVIAPDRPPRLMPREPVSFDTTPLVRLFAELGEMAAEDTVCNTLEQVSLRLHRLEKRCHRQEFDAIPDLAAEIALLADRIGLATVSRVAGHVGDRARVGDLAALAATVGRLSRAVDHSVAGIWDISDA</sequence>
<dbReference type="Proteomes" id="UP000193900">
    <property type="component" value="Unassembled WGS sequence"/>
</dbReference>
<protein>
    <recommendedName>
        <fullName evidence="4">HPt domain-containing protein</fullName>
    </recommendedName>
</protein>
<dbReference type="EMBL" id="FWFZ01000004">
    <property type="protein sequence ID" value="SLN33899.1"/>
    <property type="molecule type" value="Genomic_DNA"/>
</dbReference>
<evidence type="ECO:0000313" key="2">
    <source>
        <dbReference type="EMBL" id="SLN33899.1"/>
    </source>
</evidence>
<evidence type="ECO:0000313" key="3">
    <source>
        <dbReference type="Proteomes" id="UP000193900"/>
    </source>
</evidence>
<feature type="region of interest" description="Disordered" evidence="1">
    <location>
        <begin position="1"/>
        <end position="26"/>
    </location>
</feature>
<organism evidence="2 3">
    <name type="scientific">Roseisalinus antarcticus</name>
    <dbReference type="NCBI Taxonomy" id="254357"/>
    <lineage>
        <taxon>Bacteria</taxon>
        <taxon>Pseudomonadati</taxon>
        <taxon>Pseudomonadota</taxon>
        <taxon>Alphaproteobacteria</taxon>
        <taxon>Rhodobacterales</taxon>
        <taxon>Roseobacteraceae</taxon>
        <taxon>Roseisalinus</taxon>
    </lineage>
</organism>
<accession>A0A1Y5SAW8</accession>
<proteinExistence type="predicted"/>
<dbReference type="AlphaFoldDB" id="A0A1Y5SAW8"/>
<evidence type="ECO:0000256" key="1">
    <source>
        <dbReference type="SAM" id="MobiDB-lite"/>
    </source>
</evidence>
<name>A0A1Y5SAW8_9RHOB</name>
<evidence type="ECO:0008006" key="4">
    <source>
        <dbReference type="Google" id="ProtNLM"/>
    </source>
</evidence>